<proteinExistence type="predicted"/>
<dbReference type="Gene3D" id="1.10.510.10">
    <property type="entry name" value="Transferase(Phosphotransferase) domain 1"/>
    <property type="match status" value="1"/>
</dbReference>
<dbReference type="Pfam" id="PF00069">
    <property type="entry name" value="Pkinase"/>
    <property type="match status" value="1"/>
</dbReference>
<dbReference type="SUPFAM" id="SSF56112">
    <property type="entry name" value="Protein kinase-like (PK-like)"/>
    <property type="match status" value="1"/>
</dbReference>
<dbReference type="EMBL" id="JAPFFF010000054">
    <property type="protein sequence ID" value="KAK8838785.1"/>
    <property type="molecule type" value="Genomic_DNA"/>
</dbReference>
<dbReference type="PANTHER" id="PTHR44167:SF24">
    <property type="entry name" value="SERINE_THREONINE-PROTEIN KINASE CHK2"/>
    <property type="match status" value="1"/>
</dbReference>
<name>A0ABR2GXX5_9EUKA</name>
<dbReference type="PANTHER" id="PTHR44167">
    <property type="entry name" value="OVARIAN-SPECIFIC SERINE/THREONINE-PROTEIN KINASE LOK-RELATED"/>
    <property type="match status" value="1"/>
</dbReference>
<evidence type="ECO:0000313" key="2">
    <source>
        <dbReference type="EMBL" id="KAK8838785.1"/>
    </source>
</evidence>
<dbReference type="InterPro" id="IPR000719">
    <property type="entry name" value="Prot_kinase_dom"/>
</dbReference>
<reference evidence="2 3" key="1">
    <citation type="submission" date="2024-04" db="EMBL/GenBank/DDBJ databases">
        <title>Tritrichomonas musculus Genome.</title>
        <authorList>
            <person name="Alves-Ferreira E."/>
            <person name="Grigg M."/>
            <person name="Lorenzi H."/>
            <person name="Galac M."/>
        </authorList>
    </citation>
    <scope>NUCLEOTIDE SEQUENCE [LARGE SCALE GENOMIC DNA]</scope>
    <source>
        <strain evidence="2 3">EAF2021</strain>
    </source>
</reference>
<dbReference type="PROSITE" id="PS50011">
    <property type="entry name" value="PROTEIN_KINASE_DOM"/>
    <property type="match status" value="1"/>
</dbReference>
<dbReference type="PIRSF" id="PIRSF000654">
    <property type="entry name" value="Integrin-linked_kinase"/>
    <property type="match status" value="1"/>
</dbReference>
<dbReference type="InterPro" id="IPR011009">
    <property type="entry name" value="Kinase-like_dom_sf"/>
</dbReference>
<dbReference type="SMART" id="SM00220">
    <property type="entry name" value="S_TKc"/>
    <property type="match status" value="1"/>
</dbReference>
<evidence type="ECO:0000259" key="1">
    <source>
        <dbReference type="PROSITE" id="PS50011"/>
    </source>
</evidence>
<dbReference type="InterPro" id="IPR008271">
    <property type="entry name" value="Ser/Thr_kinase_AS"/>
</dbReference>
<gene>
    <name evidence="2" type="ORF">M9Y10_032824</name>
</gene>
<comment type="caution">
    <text evidence="2">The sequence shown here is derived from an EMBL/GenBank/DDBJ whole genome shotgun (WGS) entry which is preliminary data.</text>
</comment>
<feature type="domain" description="Protein kinase" evidence="1">
    <location>
        <begin position="53"/>
        <end position="325"/>
    </location>
</feature>
<protein>
    <recommendedName>
        <fullName evidence="1">Protein kinase domain-containing protein</fullName>
    </recommendedName>
</protein>
<dbReference type="PROSITE" id="PS00108">
    <property type="entry name" value="PROTEIN_KINASE_ST"/>
    <property type="match status" value="1"/>
</dbReference>
<sequence length="352" mass="40305">MSQRSQIPSLSNVLRVNDNVESVNCQNENKPEFFDENNNSVNYFIDESDEQYHKIIKKIGEGAASIAYKIVDTRTQKIMCKKVIKVEEGKTTFKDLQNAMKEFEVLFNINHPCICHAIGINTCEVLECDEETGNEITTVALFLEFIENSLSECLSKKLLNNTQKTKIIVEIAQAMSFIHKLGMIHRDLKVDNIMLDSNYDAKLIDFGLVSINESLYNNYSLTTESKTKGIGTLAFMSPEMLNEEEYDDKTDVFSFGIVLYYVFIGKIPKYSLKDKINGIPIKLPKASYSISNFCLSLISKCLEHKSVKRPTFEDILKEIRKNSYLLAEEVNSNEIAEKDKYLETFKLSYKKD</sequence>
<organism evidence="2 3">
    <name type="scientific">Tritrichomonas musculus</name>
    <dbReference type="NCBI Taxonomy" id="1915356"/>
    <lineage>
        <taxon>Eukaryota</taxon>
        <taxon>Metamonada</taxon>
        <taxon>Parabasalia</taxon>
        <taxon>Tritrichomonadida</taxon>
        <taxon>Tritrichomonadidae</taxon>
        <taxon>Tritrichomonas</taxon>
    </lineage>
</organism>
<dbReference type="Proteomes" id="UP001470230">
    <property type="component" value="Unassembled WGS sequence"/>
</dbReference>
<accession>A0ABR2GXX5</accession>
<evidence type="ECO:0000313" key="3">
    <source>
        <dbReference type="Proteomes" id="UP001470230"/>
    </source>
</evidence>
<keyword evidence="3" id="KW-1185">Reference proteome</keyword>